<dbReference type="STRING" id="1121390.SAMN02746041_02206"/>
<dbReference type="OrthoDB" id="9809288at2"/>
<dbReference type="RefSeq" id="WP_084057943.1">
    <property type="nucleotide sequence ID" value="NZ_FWXF01000012.1"/>
</dbReference>
<evidence type="ECO:0000259" key="3">
    <source>
        <dbReference type="Pfam" id="PF00881"/>
    </source>
</evidence>
<dbReference type="Pfam" id="PF00881">
    <property type="entry name" value="Nitroreductase"/>
    <property type="match status" value="1"/>
</dbReference>
<sequence length="206" mass="23473">MDLFEAIETRRSVQEYQPGLRIPRADWEKIFALTVQAPSSWNLQPWKFLVIEDEEKRAAIRKLAWDQPKITDASALICVLGNTDPHANKKEVFDQWEANGIIDRATHERWMKAVGEVYPTDYEKHEFAIRNSSFAAMTLMLAAWGLGYGTSPMIGFDKKAVSELIGVKPPWILSFLLSIGTPAPGWPSFPRQQRYGFDQVVAFETL</sequence>
<protein>
    <submittedName>
        <fullName evidence="4">Nitroreductase</fullName>
    </submittedName>
</protein>
<dbReference type="SUPFAM" id="SSF55469">
    <property type="entry name" value="FMN-dependent nitroreductase-like"/>
    <property type="match status" value="1"/>
</dbReference>
<reference evidence="4 5" key="1">
    <citation type="submission" date="2017-04" db="EMBL/GenBank/DDBJ databases">
        <authorList>
            <person name="Afonso C.L."/>
            <person name="Miller P.J."/>
            <person name="Scott M.A."/>
            <person name="Spackman E."/>
            <person name="Goraichik I."/>
            <person name="Dimitrov K.M."/>
            <person name="Suarez D.L."/>
            <person name="Swayne D.E."/>
        </authorList>
    </citation>
    <scope>NUCLEOTIDE SEQUENCE [LARGE SCALE GENOMIC DNA]</scope>
    <source>
        <strain evidence="4 5">DSM 13146</strain>
    </source>
</reference>
<dbReference type="Proteomes" id="UP000192783">
    <property type="component" value="Unassembled WGS sequence"/>
</dbReference>
<dbReference type="InterPro" id="IPR029479">
    <property type="entry name" value="Nitroreductase"/>
</dbReference>
<dbReference type="CDD" id="cd02137">
    <property type="entry name" value="MhqN-like"/>
    <property type="match status" value="1"/>
</dbReference>
<evidence type="ECO:0000256" key="2">
    <source>
        <dbReference type="ARBA" id="ARBA00023002"/>
    </source>
</evidence>
<keyword evidence="2" id="KW-0560">Oxidoreductase</keyword>
<name>A0A1W1XMM9_9BACT</name>
<dbReference type="EMBL" id="FWXF01000012">
    <property type="protein sequence ID" value="SMC25132.1"/>
    <property type="molecule type" value="Genomic_DNA"/>
</dbReference>
<evidence type="ECO:0000256" key="1">
    <source>
        <dbReference type="ARBA" id="ARBA00007118"/>
    </source>
</evidence>
<evidence type="ECO:0000313" key="4">
    <source>
        <dbReference type="EMBL" id="SMC25132.1"/>
    </source>
</evidence>
<keyword evidence="5" id="KW-1185">Reference proteome</keyword>
<dbReference type="AlphaFoldDB" id="A0A1W1XMM9"/>
<evidence type="ECO:0000313" key="5">
    <source>
        <dbReference type="Proteomes" id="UP000192783"/>
    </source>
</evidence>
<gene>
    <name evidence="4" type="ORF">SAMN02746041_02206</name>
</gene>
<dbReference type="InterPro" id="IPR000415">
    <property type="entry name" value="Nitroreductase-like"/>
</dbReference>
<accession>A0A1W1XMM9</accession>
<proteinExistence type="inferred from homology"/>
<organism evidence="4 5">
    <name type="scientific">Desulfacinum hydrothermale DSM 13146</name>
    <dbReference type="NCBI Taxonomy" id="1121390"/>
    <lineage>
        <taxon>Bacteria</taxon>
        <taxon>Pseudomonadati</taxon>
        <taxon>Thermodesulfobacteriota</taxon>
        <taxon>Syntrophobacteria</taxon>
        <taxon>Syntrophobacterales</taxon>
        <taxon>Syntrophobacteraceae</taxon>
        <taxon>Desulfacinum</taxon>
    </lineage>
</organism>
<dbReference type="PANTHER" id="PTHR43673">
    <property type="entry name" value="NAD(P)H NITROREDUCTASE YDGI-RELATED"/>
    <property type="match status" value="1"/>
</dbReference>
<dbReference type="GO" id="GO:0016491">
    <property type="term" value="F:oxidoreductase activity"/>
    <property type="evidence" value="ECO:0007669"/>
    <property type="project" value="UniProtKB-KW"/>
</dbReference>
<dbReference type="Gene3D" id="3.40.109.10">
    <property type="entry name" value="NADH Oxidase"/>
    <property type="match status" value="1"/>
</dbReference>
<feature type="domain" description="Nitroreductase" evidence="3">
    <location>
        <begin position="7"/>
        <end position="180"/>
    </location>
</feature>
<comment type="similarity">
    <text evidence="1">Belongs to the nitroreductase family.</text>
</comment>
<dbReference type="PANTHER" id="PTHR43673:SF12">
    <property type="entry name" value="PROTEIN DRGA"/>
    <property type="match status" value="1"/>
</dbReference>